<dbReference type="EMBL" id="CAACVG010012787">
    <property type="protein sequence ID" value="VEN60840.1"/>
    <property type="molecule type" value="Genomic_DNA"/>
</dbReference>
<name>A0A653DKT5_CALMS</name>
<proteinExistence type="predicted"/>
<evidence type="ECO:0000313" key="2">
    <source>
        <dbReference type="Proteomes" id="UP000410492"/>
    </source>
</evidence>
<accession>A0A653DKT5</accession>
<keyword evidence="2" id="KW-1185">Reference proteome</keyword>
<dbReference type="Proteomes" id="UP000410492">
    <property type="component" value="Unassembled WGS sequence"/>
</dbReference>
<protein>
    <submittedName>
        <fullName evidence="1">Uncharacterized protein</fullName>
    </submittedName>
</protein>
<dbReference type="OrthoDB" id="6709989at2759"/>
<dbReference type="AlphaFoldDB" id="A0A653DKT5"/>
<evidence type="ECO:0000313" key="1">
    <source>
        <dbReference type="EMBL" id="VEN60840.1"/>
    </source>
</evidence>
<sequence>MQAALDLRKYSDTTLKQMVKDAERIICNQSKHQELREKAQEDKEKLETELKFRAVLEDIKRLHIRALNKLYIDGKNSSRRYSHI</sequence>
<reference evidence="1 2" key="1">
    <citation type="submission" date="2019-01" db="EMBL/GenBank/DDBJ databases">
        <authorList>
            <person name="Sayadi A."/>
        </authorList>
    </citation>
    <scope>NUCLEOTIDE SEQUENCE [LARGE SCALE GENOMIC DNA]</scope>
</reference>
<gene>
    <name evidence="1" type="ORF">CALMAC_LOCUS18407</name>
</gene>
<organism evidence="1 2">
    <name type="scientific">Callosobruchus maculatus</name>
    <name type="common">Southern cowpea weevil</name>
    <name type="synonym">Pulse bruchid</name>
    <dbReference type="NCBI Taxonomy" id="64391"/>
    <lineage>
        <taxon>Eukaryota</taxon>
        <taxon>Metazoa</taxon>
        <taxon>Ecdysozoa</taxon>
        <taxon>Arthropoda</taxon>
        <taxon>Hexapoda</taxon>
        <taxon>Insecta</taxon>
        <taxon>Pterygota</taxon>
        <taxon>Neoptera</taxon>
        <taxon>Endopterygota</taxon>
        <taxon>Coleoptera</taxon>
        <taxon>Polyphaga</taxon>
        <taxon>Cucujiformia</taxon>
        <taxon>Chrysomeloidea</taxon>
        <taxon>Chrysomelidae</taxon>
        <taxon>Bruchinae</taxon>
        <taxon>Bruchini</taxon>
        <taxon>Callosobruchus</taxon>
    </lineage>
</organism>